<evidence type="ECO:0000313" key="2">
    <source>
        <dbReference type="Proteomes" id="UP000805193"/>
    </source>
</evidence>
<sequence length="611" mass="68192">MGRAHAQNLHLTRIWFVRTRSGHNSCGNCASAQASSANSEKQERDPNVNIEPALDAVGPPPSLARGTPCSRPIPASEAVISPEQPAKTFFLPCPRATTAASRMEYAVEGETITPAVLSKERWSIISGKSERPRQTRIREKERLCLTQPQAGSTTAGPAQQTGKRRKPPLPRLPEDDRKVVVRPSNLNLRTTTPGQLLKAICEQLNLPPQETFANDRLRITPYTTFTNSTPVKERAEAYRNLSGAVISGALGNETPDEILHYCITETPQLPIVNARRMGRSRAAVITFEGTNPLKKMIFQAVLFTFHSFKERVETCLHCRRVGHQADVCYRPKSQRCNCSGEEHPPPEEGEPATCEAKCIIWEGRSERYGKPQLQAPFGRETQETPGQESSDWKSVLPTLVGRRRQPRVALEIQTTVVTPTPQRKSVEGQVYFVYPPLDDHGTNSLRSKSNERKKPLRLESQQHHPERRQTANAGEREFLEQTRKLTEENAAFRRRLDELEKLVKTGPNSTLLNTPAASRSAPPTPTQIATDNAMDTDANHETLKRQALTDLDADAKIVAEASLDGEPQPKPKTTVTSQAHMRKNERLDQLEKDNQETKDSLSPIEKTIKKI</sequence>
<accession>A0AC60PBC4</accession>
<reference evidence="1 2" key="1">
    <citation type="journal article" date="2020" name="Cell">
        <title>Large-Scale Comparative Analyses of Tick Genomes Elucidate Their Genetic Diversity and Vector Capacities.</title>
        <authorList>
            <consortium name="Tick Genome and Microbiome Consortium (TIGMIC)"/>
            <person name="Jia N."/>
            <person name="Wang J."/>
            <person name="Shi W."/>
            <person name="Du L."/>
            <person name="Sun Y."/>
            <person name="Zhan W."/>
            <person name="Jiang J.F."/>
            <person name="Wang Q."/>
            <person name="Zhang B."/>
            <person name="Ji P."/>
            <person name="Bell-Sakyi L."/>
            <person name="Cui X.M."/>
            <person name="Yuan T.T."/>
            <person name="Jiang B.G."/>
            <person name="Yang W.F."/>
            <person name="Lam T.T."/>
            <person name="Chang Q.C."/>
            <person name="Ding S.J."/>
            <person name="Wang X.J."/>
            <person name="Zhu J.G."/>
            <person name="Ruan X.D."/>
            <person name="Zhao L."/>
            <person name="Wei J.T."/>
            <person name="Ye R.Z."/>
            <person name="Que T.C."/>
            <person name="Du C.H."/>
            <person name="Zhou Y.H."/>
            <person name="Cheng J.X."/>
            <person name="Dai P.F."/>
            <person name="Guo W.B."/>
            <person name="Han X.H."/>
            <person name="Huang E.J."/>
            <person name="Li L.F."/>
            <person name="Wei W."/>
            <person name="Gao Y.C."/>
            <person name="Liu J.Z."/>
            <person name="Shao H.Z."/>
            <person name="Wang X."/>
            <person name="Wang C.C."/>
            <person name="Yang T.C."/>
            <person name="Huo Q.B."/>
            <person name="Li W."/>
            <person name="Chen H.Y."/>
            <person name="Chen S.E."/>
            <person name="Zhou L.G."/>
            <person name="Ni X.B."/>
            <person name="Tian J.H."/>
            <person name="Sheng Y."/>
            <person name="Liu T."/>
            <person name="Pan Y.S."/>
            <person name="Xia L.Y."/>
            <person name="Li J."/>
            <person name="Zhao F."/>
            <person name="Cao W.C."/>
        </authorList>
    </citation>
    <scope>NUCLEOTIDE SEQUENCE [LARGE SCALE GENOMIC DNA]</scope>
    <source>
        <strain evidence="1">Iper-2018</strain>
    </source>
</reference>
<gene>
    <name evidence="1" type="ORF">HPB47_006375</name>
</gene>
<protein>
    <submittedName>
        <fullName evidence="1">Uncharacterized protein</fullName>
    </submittedName>
</protein>
<dbReference type="EMBL" id="JABSTQ010010950">
    <property type="protein sequence ID" value="KAG0416476.1"/>
    <property type="molecule type" value="Genomic_DNA"/>
</dbReference>
<proteinExistence type="predicted"/>
<evidence type="ECO:0000313" key="1">
    <source>
        <dbReference type="EMBL" id="KAG0416476.1"/>
    </source>
</evidence>
<keyword evidence="2" id="KW-1185">Reference proteome</keyword>
<organism evidence="1 2">
    <name type="scientific">Ixodes persulcatus</name>
    <name type="common">Taiga tick</name>
    <dbReference type="NCBI Taxonomy" id="34615"/>
    <lineage>
        <taxon>Eukaryota</taxon>
        <taxon>Metazoa</taxon>
        <taxon>Ecdysozoa</taxon>
        <taxon>Arthropoda</taxon>
        <taxon>Chelicerata</taxon>
        <taxon>Arachnida</taxon>
        <taxon>Acari</taxon>
        <taxon>Parasitiformes</taxon>
        <taxon>Ixodida</taxon>
        <taxon>Ixodoidea</taxon>
        <taxon>Ixodidae</taxon>
        <taxon>Ixodinae</taxon>
        <taxon>Ixodes</taxon>
    </lineage>
</organism>
<name>A0AC60PBC4_IXOPE</name>
<comment type="caution">
    <text evidence="1">The sequence shown here is derived from an EMBL/GenBank/DDBJ whole genome shotgun (WGS) entry which is preliminary data.</text>
</comment>
<dbReference type="Proteomes" id="UP000805193">
    <property type="component" value="Unassembled WGS sequence"/>
</dbReference>